<keyword evidence="10 14" id="KW-1133">Transmembrane helix</keyword>
<feature type="transmembrane region" description="Helical" evidence="14">
    <location>
        <begin position="99"/>
        <end position="120"/>
    </location>
</feature>
<dbReference type="Pfam" id="PF01654">
    <property type="entry name" value="Cyt_bd_oxida_I"/>
    <property type="match status" value="1"/>
</dbReference>
<reference evidence="16" key="1">
    <citation type="journal article" date="2022" name="bioRxiv">
        <title>Thiovibrio frasassiensisgen. nov., sp. nov., an autotrophic, elemental sulfur disproportionating bacterium isolated from sulfidic karst sediment, and proposal of Thiovibrionaceae fam. nov.</title>
        <authorList>
            <person name="Aronson H."/>
            <person name="Thomas C."/>
            <person name="Bhattacharyya M."/>
            <person name="Eckstein S."/>
            <person name="Jensen S."/>
            <person name="Barco R."/>
            <person name="Macalady J."/>
            <person name="Amend J."/>
        </authorList>
    </citation>
    <scope>NUCLEOTIDE SEQUENCE</scope>
    <source>
        <strain evidence="16">RS19-109</strain>
    </source>
</reference>
<dbReference type="PANTHER" id="PTHR35038:SF8">
    <property type="entry name" value="C-TYPE POLYHEME CYTOCHROME OMCC"/>
    <property type="match status" value="1"/>
</dbReference>
<evidence type="ECO:0000256" key="1">
    <source>
        <dbReference type="ARBA" id="ARBA00004651"/>
    </source>
</evidence>
<dbReference type="GO" id="GO:0005886">
    <property type="term" value="C:plasma membrane"/>
    <property type="evidence" value="ECO:0007669"/>
    <property type="project" value="UniProtKB-SubCell"/>
</dbReference>
<comment type="caution">
    <text evidence="16">The sequence shown here is derived from an EMBL/GenBank/DDBJ whole genome shotgun (WGS) entry which is preliminary data.</text>
</comment>
<evidence type="ECO:0000256" key="5">
    <source>
        <dbReference type="ARBA" id="ARBA00022617"/>
    </source>
</evidence>
<feature type="transmembrane region" description="Helical" evidence="14">
    <location>
        <begin position="63"/>
        <end position="87"/>
    </location>
</feature>
<dbReference type="InterPro" id="IPR009056">
    <property type="entry name" value="Cyt_c-like_dom"/>
</dbReference>
<evidence type="ECO:0000259" key="15">
    <source>
        <dbReference type="PROSITE" id="PS51007"/>
    </source>
</evidence>
<evidence type="ECO:0000256" key="10">
    <source>
        <dbReference type="ARBA" id="ARBA00022989"/>
    </source>
</evidence>
<feature type="transmembrane region" description="Helical" evidence="14">
    <location>
        <begin position="285"/>
        <end position="304"/>
    </location>
</feature>
<evidence type="ECO:0000256" key="3">
    <source>
        <dbReference type="ARBA" id="ARBA00022448"/>
    </source>
</evidence>
<feature type="domain" description="Cytochrome c" evidence="15">
    <location>
        <begin position="351"/>
        <end position="528"/>
    </location>
</feature>
<protein>
    <submittedName>
        <fullName evidence="16">Cytochrome ubiquinol oxidase subunit I</fullName>
        <ecNumber evidence="16">1.10.3.-</ecNumber>
    </submittedName>
</protein>
<reference evidence="16" key="2">
    <citation type="submission" date="2022-10" db="EMBL/GenBank/DDBJ databases">
        <authorList>
            <person name="Aronson H.S."/>
        </authorList>
    </citation>
    <scope>NUCLEOTIDE SEQUENCE</scope>
    <source>
        <strain evidence="16">RS19-109</strain>
    </source>
</reference>
<dbReference type="RefSeq" id="WP_307632094.1">
    <property type="nucleotide sequence ID" value="NZ_JAPHEH010000001.1"/>
</dbReference>
<evidence type="ECO:0000256" key="4">
    <source>
        <dbReference type="ARBA" id="ARBA00022475"/>
    </source>
</evidence>
<feature type="transmembrane region" description="Helical" evidence="14">
    <location>
        <begin position="215"/>
        <end position="235"/>
    </location>
</feature>
<dbReference type="GO" id="GO:0020037">
    <property type="term" value="F:heme binding"/>
    <property type="evidence" value="ECO:0007669"/>
    <property type="project" value="InterPro"/>
</dbReference>
<dbReference type="InterPro" id="IPR036909">
    <property type="entry name" value="Cyt_c-like_dom_sf"/>
</dbReference>
<dbReference type="SUPFAM" id="SSF48695">
    <property type="entry name" value="Multiheme cytochromes"/>
    <property type="match status" value="1"/>
</dbReference>
<dbReference type="GO" id="GO:0016491">
    <property type="term" value="F:oxidoreductase activity"/>
    <property type="evidence" value="ECO:0007669"/>
    <property type="project" value="UniProtKB-KW"/>
</dbReference>
<evidence type="ECO:0000256" key="2">
    <source>
        <dbReference type="ARBA" id="ARBA00009819"/>
    </source>
</evidence>
<keyword evidence="5 13" id="KW-0349">Heme</keyword>
<dbReference type="AlphaFoldDB" id="A0A9X4RLG9"/>
<evidence type="ECO:0000256" key="12">
    <source>
        <dbReference type="ARBA" id="ARBA00023136"/>
    </source>
</evidence>
<organism evidence="16 17">
    <name type="scientific">Thiovibrio frasassiensis</name>
    <dbReference type="NCBI Taxonomy" id="2984131"/>
    <lineage>
        <taxon>Bacteria</taxon>
        <taxon>Pseudomonadati</taxon>
        <taxon>Thermodesulfobacteriota</taxon>
        <taxon>Desulfobulbia</taxon>
        <taxon>Desulfobulbales</taxon>
        <taxon>Thiovibrionaceae</taxon>
        <taxon>Thiovibrio</taxon>
    </lineage>
</organism>
<accession>A0A9X4RLG9</accession>
<name>A0A9X4RLG9_9BACT</name>
<keyword evidence="16" id="KW-0560">Oxidoreductase</keyword>
<keyword evidence="6 14" id="KW-0812">Transmembrane</keyword>
<keyword evidence="11 13" id="KW-0408">Iron</keyword>
<dbReference type="InterPro" id="IPR002585">
    <property type="entry name" value="Cyt-d_ubiquinol_oxidase_su_1"/>
</dbReference>
<dbReference type="GO" id="GO:0009055">
    <property type="term" value="F:electron transfer activity"/>
    <property type="evidence" value="ECO:0007669"/>
    <property type="project" value="InterPro"/>
</dbReference>
<feature type="transmembrane region" description="Helical" evidence="14">
    <location>
        <begin position="132"/>
        <end position="157"/>
    </location>
</feature>
<dbReference type="EC" id="1.10.3.-" evidence="16"/>
<keyword evidence="7 13" id="KW-0479">Metal-binding</keyword>
<evidence type="ECO:0000256" key="6">
    <source>
        <dbReference type="ARBA" id="ARBA00022692"/>
    </source>
</evidence>
<dbReference type="InterPro" id="IPR036280">
    <property type="entry name" value="Multihaem_cyt_sf"/>
</dbReference>
<evidence type="ECO:0000256" key="14">
    <source>
        <dbReference type="SAM" id="Phobius"/>
    </source>
</evidence>
<evidence type="ECO:0000256" key="9">
    <source>
        <dbReference type="ARBA" id="ARBA00022982"/>
    </source>
</evidence>
<keyword evidence="3" id="KW-0813">Transport</keyword>
<dbReference type="GO" id="GO:0046872">
    <property type="term" value="F:metal ion binding"/>
    <property type="evidence" value="ECO:0007669"/>
    <property type="project" value="UniProtKB-KW"/>
</dbReference>
<evidence type="ECO:0000256" key="8">
    <source>
        <dbReference type="ARBA" id="ARBA00022729"/>
    </source>
</evidence>
<proteinExistence type="inferred from homology"/>
<dbReference type="EMBL" id="JAPHEH010000001">
    <property type="protein sequence ID" value="MDG4475118.1"/>
    <property type="molecule type" value="Genomic_DNA"/>
</dbReference>
<keyword evidence="8" id="KW-0732">Signal</keyword>
<evidence type="ECO:0000256" key="13">
    <source>
        <dbReference type="PROSITE-ProRule" id="PRU00433"/>
    </source>
</evidence>
<gene>
    <name evidence="16" type="ORF">OLX77_02960</name>
</gene>
<dbReference type="SUPFAM" id="SSF46626">
    <property type="entry name" value="Cytochrome c"/>
    <property type="match status" value="1"/>
</dbReference>
<feature type="transmembrane region" description="Helical" evidence="14">
    <location>
        <begin position="255"/>
        <end position="278"/>
    </location>
</feature>
<evidence type="ECO:0000313" key="16">
    <source>
        <dbReference type="EMBL" id="MDG4475118.1"/>
    </source>
</evidence>
<dbReference type="PROSITE" id="PS51007">
    <property type="entry name" value="CYTC"/>
    <property type="match status" value="1"/>
</dbReference>
<keyword evidence="9" id="KW-0249">Electron transport</keyword>
<dbReference type="Gene3D" id="1.10.1130.10">
    <property type="entry name" value="Flavocytochrome C3, Chain A"/>
    <property type="match status" value="1"/>
</dbReference>
<evidence type="ECO:0000313" key="17">
    <source>
        <dbReference type="Proteomes" id="UP001154240"/>
    </source>
</evidence>
<feature type="transmembrane region" description="Helical" evidence="14">
    <location>
        <begin position="177"/>
        <end position="203"/>
    </location>
</feature>
<comment type="subcellular location">
    <subcellularLocation>
        <location evidence="1">Cell membrane</location>
        <topology evidence="1">Multi-pass membrane protein</topology>
    </subcellularLocation>
</comment>
<dbReference type="GO" id="GO:0070069">
    <property type="term" value="C:cytochrome complex"/>
    <property type="evidence" value="ECO:0007669"/>
    <property type="project" value="InterPro"/>
</dbReference>
<keyword evidence="17" id="KW-1185">Reference proteome</keyword>
<keyword evidence="4" id="KW-1003">Cell membrane</keyword>
<dbReference type="PANTHER" id="PTHR35038">
    <property type="entry name" value="DISSIMILATORY SULFITE REDUCTASE SIRA"/>
    <property type="match status" value="1"/>
</dbReference>
<dbReference type="GO" id="GO:0019646">
    <property type="term" value="P:aerobic electron transport chain"/>
    <property type="evidence" value="ECO:0007669"/>
    <property type="project" value="InterPro"/>
</dbReference>
<keyword evidence="12 14" id="KW-0472">Membrane</keyword>
<evidence type="ECO:0000256" key="7">
    <source>
        <dbReference type="ARBA" id="ARBA00022723"/>
    </source>
</evidence>
<sequence length="882" mass="97204">MNYPIWQLDFSGGGLLIALIAILHVYISHFAIGGGLFLVLTEMKGYREGSQEILDYTRKHTKFFLLLTLVLGAITGVGIWFTIALIAPAATSVLIHNFVFGWAIEWLFFLGEIVAILIYYQTFGRMERRSHLIIGWLYFIFAWLSLFAINGIIGFMLTPGKWLTTGNFWDGIFNPTFWPALFFRTFLCLMLAGLYGFLTSTAIKDEGFRLRMVRYCATWLLAPFLLFLASAYWYVQSLPEGPKGWLLNLDATLAPYLTFFVWGSPILFLGGLLMVIRLPQTAKRALAVLLLLLGIAYMGSFEYIREGSRRPYTISGHIYANSILVKDLAAVSEKGVLASAKWVSKDITEANRMVVGRQIYNIFCASCHSIGGPIRDIRKLSAKYASVYVMEGEIGGQGKLIGCMPPFPGTEAERNALATFLVEGLQGKKQPAARAQLITPPLPPLPFEPDSSEYILLAWNSLGMHCMTDADSYFSILPPGNTLQAQLIKRGPIPSVITDGVILSYRVEPGFEKPADKVDFWKYLPSLYGTSKPDNIGLSDNGLAGNMTPHAESKAFVADKVPVVPYPDAGGYMPYPSFTIEARDKGTNGLLASTRMIAPVSTEMGCNNCHGGGWSKGVAGISPVPTKDFLSVHDRFNKTTLLASAKLGKPVLCQSCHADPALNAPGKPKLLNLSAAIHGWHANFLTGRGAEACGLCHPNNPQGSTLCLRGIHNDAGLTCINCHGTLEDHALSLLVAEKKAGKKGADRLMQHLKPRTAPSLAEIKPRTPWLNEPDCLTCHVNYGPPETDSAFNVWTKDGSGLYRNRHDESGSIHCATCHGSPHAIYPATNPYERERDNFGPRQYQNNPYPIGANKNCKVCHTIEMEVEMHHPNSLNMMRNTRE</sequence>
<evidence type="ECO:0000256" key="11">
    <source>
        <dbReference type="ARBA" id="ARBA00023004"/>
    </source>
</evidence>
<dbReference type="Proteomes" id="UP001154240">
    <property type="component" value="Unassembled WGS sequence"/>
</dbReference>
<feature type="transmembrane region" description="Helical" evidence="14">
    <location>
        <begin position="15"/>
        <end position="42"/>
    </location>
</feature>
<comment type="similarity">
    <text evidence="2">Belongs to the cytochrome ubiquinol oxidase subunit 1 family.</text>
</comment>
<dbReference type="InterPro" id="IPR051829">
    <property type="entry name" value="Multiheme_Cytochr_ET"/>
</dbReference>